<dbReference type="InterPro" id="IPR027443">
    <property type="entry name" value="IPNS-like_sf"/>
</dbReference>
<dbReference type="SUPFAM" id="SSF51197">
    <property type="entry name" value="Clavaminate synthase-like"/>
    <property type="match status" value="1"/>
</dbReference>
<comment type="similarity">
    <text evidence="2 14">Belongs to the iron/ascorbate-dependent oxidoreductase family.</text>
</comment>
<evidence type="ECO:0000256" key="9">
    <source>
        <dbReference type="ARBA" id="ARBA00037892"/>
    </source>
</evidence>
<comment type="pathway">
    <text evidence="9">Alkene biosynthesis; ethylene biosynthesis via S-adenosyl-L-methionine; ethylene from S-adenosyl-L-methionine: step 2/2.</text>
</comment>
<keyword evidence="8" id="KW-0292">Fruit ripening</keyword>
<dbReference type="Gene3D" id="2.60.120.330">
    <property type="entry name" value="B-lactam Antibiotic, Isopenicillin N Synthase, Chain"/>
    <property type="match status" value="1"/>
</dbReference>
<evidence type="ECO:0000256" key="5">
    <source>
        <dbReference type="ARBA" id="ARBA00022896"/>
    </source>
</evidence>
<evidence type="ECO:0000256" key="12">
    <source>
        <dbReference type="ARBA" id="ARBA00050579"/>
    </source>
</evidence>
<evidence type="ECO:0000256" key="1">
    <source>
        <dbReference type="ARBA" id="ARBA00001962"/>
    </source>
</evidence>
<evidence type="ECO:0000259" key="15">
    <source>
        <dbReference type="PROSITE" id="PS51471"/>
    </source>
</evidence>
<keyword evidence="4 14" id="KW-0479">Metal-binding</keyword>
<gene>
    <name evidence="16" type="primary">MAO1B</name>
    <name evidence="16" type="ORF">KSP39_PZI004559</name>
</gene>
<dbReference type="EMBL" id="JBBWWQ010000003">
    <property type="protein sequence ID" value="KAK8952063.1"/>
    <property type="molecule type" value="Genomic_DNA"/>
</dbReference>
<evidence type="ECO:0000256" key="6">
    <source>
        <dbReference type="ARBA" id="ARBA00023002"/>
    </source>
</evidence>
<evidence type="ECO:0000256" key="11">
    <source>
        <dbReference type="ARBA" id="ARBA00041616"/>
    </source>
</evidence>
<dbReference type="GO" id="GO:0031418">
    <property type="term" value="F:L-ascorbic acid binding"/>
    <property type="evidence" value="ECO:0007669"/>
    <property type="project" value="UniProtKB-KW"/>
</dbReference>
<dbReference type="FunFam" id="2.60.120.330:FF:000010">
    <property type="entry name" value="1-aminocyclopropane-1-carboxylate oxidase 1"/>
    <property type="match status" value="1"/>
</dbReference>
<dbReference type="InterPro" id="IPR044861">
    <property type="entry name" value="IPNS-like_FE2OG_OXY"/>
</dbReference>
<comment type="cofactor">
    <cofactor evidence="1">
        <name>Fe cation</name>
        <dbReference type="ChEBI" id="CHEBI:24875"/>
    </cofactor>
</comment>
<keyword evidence="6 14" id="KW-0560">Oxidoreductase</keyword>
<protein>
    <recommendedName>
        <fullName evidence="13">1-aminocyclopropane-1-carboxylate oxidase</fullName>
        <ecNumber evidence="10">1.14.17.4</ecNumber>
    </recommendedName>
    <alternativeName>
        <fullName evidence="11">Ethylene-forming enzyme</fullName>
    </alternativeName>
</protein>
<dbReference type="GO" id="GO:0009693">
    <property type="term" value="P:ethylene biosynthetic process"/>
    <property type="evidence" value="ECO:0007669"/>
    <property type="project" value="UniProtKB-KW"/>
</dbReference>
<dbReference type="EC" id="1.14.17.4" evidence="10"/>
<evidence type="ECO:0000313" key="16">
    <source>
        <dbReference type="EMBL" id="KAK8952063.1"/>
    </source>
</evidence>
<sequence length="304" mass="33718">MAVPVIDFSKLEGPARAATMADIAEACEEWGFFQLVNHGVSLDLLDRVKKVVGECYAMEREEGFKDSEVARLLCDLIDGDDASSRLDGVDWEDAFFLHDDNQWPSSPLQFKETMKEYRSELKKLAERVMSIMEENLGLPKGHILKTFSAGGDRLPSFGTKISHYPPCPYPDRVAGLRAHTDAGGLILLFQDDKVGGLQVLKEGRWFDVQTLAGAIVVNTGDQIEVISNGRYKSAWHRVLAVPDGNRRSVASFYNPALEATIEPAADAGPGPAEYPRFVFGDYMKVYSKQKFMSKEPRFGAAANF</sequence>
<evidence type="ECO:0000256" key="2">
    <source>
        <dbReference type="ARBA" id="ARBA00008056"/>
    </source>
</evidence>
<dbReference type="InterPro" id="IPR005123">
    <property type="entry name" value="Oxoglu/Fe-dep_dioxygenase_dom"/>
</dbReference>
<organism evidence="16 17">
    <name type="scientific">Platanthera zijinensis</name>
    <dbReference type="NCBI Taxonomy" id="2320716"/>
    <lineage>
        <taxon>Eukaryota</taxon>
        <taxon>Viridiplantae</taxon>
        <taxon>Streptophyta</taxon>
        <taxon>Embryophyta</taxon>
        <taxon>Tracheophyta</taxon>
        <taxon>Spermatophyta</taxon>
        <taxon>Magnoliopsida</taxon>
        <taxon>Liliopsida</taxon>
        <taxon>Asparagales</taxon>
        <taxon>Orchidaceae</taxon>
        <taxon>Orchidoideae</taxon>
        <taxon>Orchideae</taxon>
        <taxon>Orchidinae</taxon>
        <taxon>Platanthera</taxon>
    </lineage>
</organism>
<proteinExistence type="inferred from homology"/>
<feature type="domain" description="Fe2OG dioxygenase" evidence="15">
    <location>
        <begin position="155"/>
        <end position="255"/>
    </location>
</feature>
<comment type="caution">
    <text evidence="16">The sequence shown here is derived from an EMBL/GenBank/DDBJ whole genome shotgun (WGS) entry which is preliminary data.</text>
</comment>
<accession>A0AAP0GD41</accession>
<evidence type="ECO:0000256" key="4">
    <source>
        <dbReference type="ARBA" id="ARBA00022723"/>
    </source>
</evidence>
<evidence type="ECO:0000256" key="14">
    <source>
        <dbReference type="RuleBase" id="RU003682"/>
    </source>
</evidence>
<dbReference type="InterPro" id="IPR026992">
    <property type="entry name" value="DIOX_N"/>
</dbReference>
<keyword evidence="3" id="KW-0266">Ethylene biosynthesis</keyword>
<evidence type="ECO:0000256" key="3">
    <source>
        <dbReference type="ARBA" id="ARBA00022666"/>
    </source>
</evidence>
<dbReference type="GO" id="GO:0009835">
    <property type="term" value="P:fruit ripening"/>
    <property type="evidence" value="ECO:0007669"/>
    <property type="project" value="UniProtKB-KW"/>
</dbReference>
<keyword evidence="5" id="KW-0847">Vitamin C</keyword>
<evidence type="ECO:0000256" key="10">
    <source>
        <dbReference type="ARBA" id="ARBA00039090"/>
    </source>
</evidence>
<evidence type="ECO:0000256" key="8">
    <source>
        <dbReference type="ARBA" id="ARBA00033478"/>
    </source>
</evidence>
<dbReference type="AlphaFoldDB" id="A0AAP0GD41"/>
<name>A0AAP0GD41_9ASPA</name>
<dbReference type="Proteomes" id="UP001418222">
    <property type="component" value="Unassembled WGS sequence"/>
</dbReference>
<evidence type="ECO:0000256" key="7">
    <source>
        <dbReference type="ARBA" id="ARBA00023004"/>
    </source>
</evidence>
<keyword evidence="7 14" id="KW-0408">Iron</keyword>
<dbReference type="Pfam" id="PF14226">
    <property type="entry name" value="DIOX_N"/>
    <property type="match status" value="1"/>
</dbReference>
<dbReference type="Pfam" id="PF03171">
    <property type="entry name" value="2OG-FeII_Oxy"/>
    <property type="match status" value="1"/>
</dbReference>
<keyword evidence="17" id="KW-1185">Reference proteome</keyword>
<dbReference type="PROSITE" id="PS51471">
    <property type="entry name" value="FE2OG_OXY"/>
    <property type="match status" value="1"/>
</dbReference>
<evidence type="ECO:0000313" key="17">
    <source>
        <dbReference type="Proteomes" id="UP001418222"/>
    </source>
</evidence>
<comment type="catalytic activity">
    <reaction evidence="12">
        <text>1-aminocyclopropane-1-carboxylate + L-ascorbate + O2 = ethene + L-dehydroascorbate + hydrogen cyanide + CO2 + 2 H2O</text>
        <dbReference type="Rhea" id="RHEA:23640"/>
        <dbReference type="ChEBI" id="CHEBI:15377"/>
        <dbReference type="ChEBI" id="CHEBI:15379"/>
        <dbReference type="ChEBI" id="CHEBI:16526"/>
        <dbReference type="ChEBI" id="CHEBI:18153"/>
        <dbReference type="ChEBI" id="CHEBI:18407"/>
        <dbReference type="ChEBI" id="CHEBI:38290"/>
        <dbReference type="ChEBI" id="CHEBI:58360"/>
        <dbReference type="ChEBI" id="CHEBI:58539"/>
        <dbReference type="EC" id="1.14.17.4"/>
    </reaction>
</comment>
<dbReference type="GO" id="GO:0046872">
    <property type="term" value="F:metal ion binding"/>
    <property type="evidence" value="ECO:0007669"/>
    <property type="project" value="UniProtKB-KW"/>
</dbReference>
<dbReference type="InterPro" id="IPR050295">
    <property type="entry name" value="Plant_2OG-oxidoreductases"/>
</dbReference>
<reference evidence="16 17" key="1">
    <citation type="journal article" date="2022" name="Nat. Plants">
        <title>Genomes of leafy and leafless Platanthera orchids illuminate the evolution of mycoheterotrophy.</title>
        <authorList>
            <person name="Li M.H."/>
            <person name="Liu K.W."/>
            <person name="Li Z."/>
            <person name="Lu H.C."/>
            <person name="Ye Q.L."/>
            <person name="Zhang D."/>
            <person name="Wang J.Y."/>
            <person name="Li Y.F."/>
            <person name="Zhong Z.M."/>
            <person name="Liu X."/>
            <person name="Yu X."/>
            <person name="Liu D.K."/>
            <person name="Tu X.D."/>
            <person name="Liu B."/>
            <person name="Hao Y."/>
            <person name="Liao X.Y."/>
            <person name="Jiang Y.T."/>
            <person name="Sun W.H."/>
            <person name="Chen J."/>
            <person name="Chen Y.Q."/>
            <person name="Ai Y."/>
            <person name="Zhai J.W."/>
            <person name="Wu S.S."/>
            <person name="Zhou Z."/>
            <person name="Hsiao Y.Y."/>
            <person name="Wu W.L."/>
            <person name="Chen Y.Y."/>
            <person name="Lin Y.F."/>
            <person name="Hsu J.L."/>
            <person name="Li C.Y."/>
            <person name="Wang Z.W."/>
            <person name="Zhao X."/>
            <person name="Zhong W.Y."/>
            <person name="Ma X.K."/>
            <person name="Ma L."/>
            <person name="Huang J."/>
            <person name="Chen G.Z."/>
            <person name="Huang M.Z."/>
            <person name="Huang L."/>
            <person name="Peng D.H."/>
            <person name="Luo Y.B."/>
            <person name="Zou S.Q."/>
            <person name="Chen S.P."/>
            <person name="Lan S."/>
            <person name="Tsai W.C."/>
            <person name="Van de Peer Y."/>
            <person name="Liu Z.J."/>
        </authorList>
    </citation>
    <scope>NUCLEOTIDE SEQUENCE [LARGE SCALE GENOMIC DNA]</scope>
    <source>
        <strain evidence="16">Lor287</strain>
    </source>
</reference>
<evidence type="ECO:0000256" key="13">
    <source>
        <dbReference type="ARBA" id="ARBA00069667"/>
    </source>
</evidence>
<dbReference type="PANTHER" id="PTHR47991">
    <property type="entry name" value="OXOGLUTARATE/IRON-DEPENDENT DIOXYGENASE"/>
    <property type="match status" value="1"/>
</dbReference>
<dbReference type="GO" id="GO:0009815">
    <property type="term" value="F:1-aminocyclopropane-1-carboxylate oxidase activity"/>
    <property type="evidence" value="ECO:0007669"/>
    <property type="project" value="UniProtKB-EC"/>
</dbReference>